<name>A0A1W9ZA33_MYCAN</name>
<dbReference type="InterPro" id="IPR011701">
    <property type="entry name" value="MFS"/>
</dbReference>
<dbReference type="RefSeq" id="WP_083116341.1">
    <property type="nucleotide sequence ID" value="NZ_JACKTS010000047.1"/>
</dbReference>
<feature type="transmembrane region" description="Helical" evidence="5">
    <location>
        <begin position="81"/>
        <end position="100"/>
    </location>
</feature>
<dbReference type="PROSITE" id="PS00217">
    <property type="entry name" value="SUGAR_TRANSPORT_2"/>
    <property type="match status" value="1"/>
</dbReference>
<evidence type="ECO:0000256" key="1">
    <source>
        <dbReference type="ARBA" id="ARBA00004651"/>
    </source>
</evidence>
<feature type="transmembrane region" description="Helical" evidence="5">
    <location>
        <begin position="342"/>
        <end position="363"/>
    </location>
</feature>
<evidence type="ECO:0000256" key="4">
    <source>
        <dbReference type="ARBA" id="ARBA00023136"/>
    </source>
</evidence>
<evidence type="ECO:0000256" key="2">
    <source>
        <dbReference type="ARBA" id="ARBA00022692"/>
    </source>
</evidence>
<evidence type="ECO:0000256" key="5">
    <source>
        <dbReference type="SAM" id="Phobius"/>
    </source>
</evidence>
<feature type="transmembrane region" description="Helical" evidence="5">
    <location>
        <begin position="369"/>
        <end position="388"/>
    </location>
</feature>
<evidence type="ECO:0000259" key="6">
    <source>
        <dbReference type="PROSITE" id="PS50850"/>
    </source>
</evidence>
<accession>A0A1W9ZA33</accession>
<feature type="transmembrane region" description="Helical" evidence="5">
    <location>
        <begin position="216"/>
        <end position="240"/>
    </location>
</feature>
<keyword evidence="8" id="KW-1185">Reference proteome</keyword>
<feature type="transmembrane region" description="Helical" evidence="5">
    <location>
        <begin position="168"/>
        <end position="188"/>
    </location>
</feature>
<comment type="caution">
    <text evidence="7">The sequence shown here is derived from an EMBL/GenBank/DDBJ whole genome shotgun (WGS) entry which is preliminary data.</text>
</comment>
<gene>
    <name evidence="7" type="ORF">BST12_27465</name>
</gene>
<feature type="transmembrane region" description="Helical" evidence="5">
    <location>
        <begin position="53"/>
        <end position="74"/>
    </location>
</feature>
<dbReference type="PANTHER" id="PTHR23508">
    <property type="entry name" value="CARBOXYLIC ACID TRANSPORTER PROTEIN HOMOLOG"/>
    <property type="match status" value="1"/>
</dbReference>
<dbReference type="InterPro" id="IPR005829">
    <property type="entry name" value="Sugar_transporter_CS"/>
</dbReference>
<keyword evidence="3 5" id="KW-1133">Transmembrane helix</keyword>
<evidence type="ECO:0000313" key="8">
    <source>
        <dbReference type="Proteomes" id="UP000192284"/>
    </source>
</evidence>
<feature type="transmembrane region" description="Helical" evidence="5">
    <location>
        <begin position="252"/>
        <end position="270"/>
    </location>
</feature>
<dbReference type="Proteomes" id="UP000192284">
    <property type="component" value="Unassembled WGS sequence"/>
</dbReference>
<evidence type="ECO:0000313" key="7">
    <source>
        <dbReference type="EMBL" id="ORA09660.1"/>
    </source>
</evidence>
<keyword evidence="2 5" id="KW-0812">Transmembrane</keyword>
<sequence length="397" mass="41548">MWSRRATTSNYARKAILVSALGFGLDGFDLLIISFALPGIIASFHLSTVKAGWLATLTLIGAAIGGTAAGVLADRFGRVRVLTWTVVFFAVFTGLGALAHGYFDFAVYRFLAGLGLGGEFGIGMALAAEAVAGPRRARATSLVAVGCQLGVLTAALIAAPIINTVGWRGLFVVGTLPAVIAMMFRLMLPEPPMFLERQRAAARESLRLLFKDRATAAMLVLTVAQNFGYYGVLVWLPHYLSESRGLGLTKGSLWTAVTVLGMIAGILVFGQLADRFGRRPALWLYQAGAAGSVLIYSQLTHPAALLAGGFVVGGFANGMVGGLGALLAELYPTAIRATAQNLLFNVGRGIGGLAPVLIAAVATSHGFQFALALLPTIYVIEAAVVALIPERRGAVLT</sequence>
<dbReference type="GO" id="GO:0005886">
    <property type="term" value="C:plasma membrane"/>
    <property type="evidence" value="ECO:0007669"/>
    <property type="project" value="UniProtKB-SubCell"/>
</dbReference>
<dbReference type="PANTHER" id="PTHR23508:SF10">
    <property type="entry name" value="CARBOXYLIC ACID TRANSPORTER PROTEIN HOMOLOG"/>
    <property type="match status" value="1"/>
</dbReference>
<proteinExistence type="predicted"/>
<organism evidence="7 8">
    <name type="scientific">Mycobacterium angelicum</name>
    <dbReference type="NCBI Taxonomy" id="470074"/>
    <lineage>
        <taxon>Bacteria</taxon>
        <taxon>Bacillati</taxon>
        <taxon>Actinomycetota</taxon>
        <taxon>Actinomycetes</taxon>
        <taxon>Mycobacteriales</taxon>
        <taxon>Mycobacteriaceae</taxon>
        <taxon>Mycobacterium</taxon>
    </lineage>
</organism>
<dbReference type="GO" id="GO:0046943">
    <property type="term" value="F:carboxylic acid transmembrane transporter activity"/>
    <property type="evidence" value="ECO:0007669"/>
    <property type="project" value="TreeGrafter"/>
</dbReference>
<dbReference type="AlphaFoldDB" id="A0A1W9ZA33"/>
<feature type="transmembrane region" description="Helical" evidence="5">
    <location>
        <begin position="282"/>
        <end position="299"/>
    </location>
</feature>
<dbReference type="PROSITE" id="PS50850">
    <property type="entry name" value="MFS"/>
    <property type="match status" value="1"/>
</dbReference>
<dbReference type="Gene3D" id="1.20.1250.20">
    <property type="entry name" value="MFS general substrate transporter like domains"/>
    <property type="match status" value="2"/>
</dbReference>
<dbReference type="InterPro" id="IPR036259">
    <property type="entry name" value="MFS_trans_sf"/>
</dbReference>
<dbReference type="Pfam" id="PF07690">
    <property type="entry name" value="MFS_1"/>
    <property type="match status" value="1"/>
</dbReference>
<dbReference type="InterPro" id="IPR020846">
    <property type="entry name" value="MFS_dom"/>
</dbReference>
<feature type="transmembrane region" description="Helical" evidence="5">
    <location>
        <begin position="139"/>
        <end position="162"/>
    </location>
</feature>
<dbReference type="EMBL" id="MVHE01000104">
    <property type="protein sequence ID" value="ORA09660.1"/>
    <property type="molecule type" value="Genomic_DNA"/>
</dbReference>
<keyword evidence="4 5" id="KW-0472">Membrane</keyword>
<feature type="transmembrane region" description="Helical" evidence="5">
    <location>
        <begin position="20"/>
        <end position="41"/>
    </location>
</feature>
<evidence type="ECO:0000256" key="3">
    <source>
        <dbReference type="ARBA" id="ARBA00022989"/>
    </source>
</evidence>
<feature type="domain" description="Major facilitator superfamily (MFS) profile" evidence="6">
    <location>
        <begin position="15"/>
        <end position="393"/>
    </location>
</feature>
<dbReference type="OrthoDB" id="9787026at2"/>
<reference evidence="7 8" key="1">
    <citation type="submission" date="2017-02" db="EMBL/GenBank/DDBJ databases">
        <title>The new phylogeny of genus Mycobacterium.</title>
        <authorList>
            <person name="Tortoli E."/>
            <person name="Trovato A."/>
            <person name="Cirillo D.M."/>
        </authorList>
    </citation>
    <scope>NUCLEOTIDE SEQUENCE [LARGE SCALE GENOMIC DNA]</scope>
    <source>
        <strain evidence="7 8">DSM 45057</strain>
    </source>
</reference>
<feature type="transmembrane region" description="Helical" evidence="5">
    <location>
        <begin position="305"/>
        <end position="330"/>
    </location>
</feature>
<dbReference type="SUPFAM" id="SSF103473">
    <property type="entry name" value="MFS general substrate transporter"/>
    <property type="match status" value="1"/>
</dbReference>
<feature type="transmembrane region" description="Helical" evidence="5">
    <location>
        <begin position="106"/>
        <end position="127"/>
    </location>
</feature>
<comment type="subcellular location">
    <subcellularLocation>
        <location evidence="1">Cell membrane</location>
        <topology evidence="1">Multi-pass membrane protein</topology>
    </subcellularLocation>
</comment>
<protein>
    <submittedName>
        <fullName evidence="7">MFS transporter</fullName>
    </submittedName>
</protein>